<protein>
    <submittedName>
        <fullName evidence="1">Uncharacterized protein</fullName>
    </submittedName>
</protein>
<evidence type="ECO:0000313" key="1">
    <source>
        <dbReference type="EMBL" id="KUM46498.1"/>
    </source>
</evidence>
<dbReference type="AlphaFoldDB" id="A0A101LWL4"/>
<geneLocation type="mitochondrion" evidence="1"/>
<comment type="caution">
    <text evidence="1">The sequence shown here is derived from an EMBL/GenBank/DDBJ whole genome shotgun (WGS) entry which is preliminary data.</text>
</comment>
<keyword evidence="1" id="KW-0496">Mitochondrion</keyword>
<name>A0A101LWL4_PICGL</name>
<dbReference type="EMBL" id="LKAM01000011">
    <property type="protein sequence ID" value="KUM46498.1"/>
    <property type="molecule type" value="Genomic_DNA"/>
</dbReference>
<gene>
    <name evidence="1" type="ORF">ABT39_MTgene1599</name>
</gene>
<organism evidence="1">
    <name type="scientific">Picea glauca</name>
    <name type="common">White spruce</name>
    <name type="synonym">Pinus glauca</name>
    <dbReference type="NCBI Taxonomy" id="3330"/>
    <lineage>
        <taxon>Eukaryota</taxon>
        <taxon>Viridiplantae</taxon>
        <taxon>Streptophyta</taxon>
        <taxon>Embryophyta</taxon>
        <taxon>Tracheophyta</taxon>
        <taxon>Spermatophyta</taxon>
        <taxon>Pinopsida</taxon>
        <taxon>Pinidae</taxon>
        <taxon>Conifers I</taxon>
        <taxon>Pinales</taxon>
        <taxon>Pinaceae</taxon>
        <taxon>Picea</taxon>
    </lineage>
</organism>
<accession>A0A101LWL4</accession>
<proteinExistence type="predicted"/>
<sequence length="71" mass="7977">MQELQGWSRQVGRKGSLSLGYLYYCKTTTSNGRASLFYSVFTLLIIKVKAPNLGATQYIVLHIVVSCCWDV</sequence>
<reference evidence="1" key="1">
    <citation type="journal article" date="2015" name="Genome Biol. Evol.">
        <title>Organellar Genomes of White Spruce (Picea glauca): Assembly and Annotation.</title>
        <authorList>
            <person name="Jackman S.D."/>
            <person name="Warren R.L."/>
            <person name="Gibb E.A."/>
            <person name="Vandervalk B.P."/>
            <person name="Mohamadi H."/>
            <person name="Chu J."/>
            <person name="Raymond A."/>
            <person name="Pleasance S."/>
            <person name="Coope R."/>
            <person name="Wildung M.R."/>
            <person name="Ritland C.E."/>
            <person name="Bousquet J."/>
            <person name="Jones S.J."/>
            <person name="Bohlmann J."/>
            <person name="Birol I."/>
        </authorList>
    </citation>
    <scope>NUCLEOTIDE SEQUENCE [LARGE SCALE GENOMIC DNA]</scope>
    <source>
        <tissue evidence="1">Flushing bud</tissue>
    </source>
</reference>